<dbReference type="GO" id="GO:0006633">
    <property type="term" value="P:fatty acid biosynthetic process"/>
    <property type="evidence" value="ECO:0007669"/>
    <property type="project" value="TreeGrafter"/>
</dbReference>
<evidence type="ECO:0000313" key="3">
    <source>
        <dbReference type="EMBL" id="BCI88658.1"/>
    </source>
</evidence>
<gene>
    <name evidence="3" type="ORF">NIIDMKKI_38640</name>
</gene>
<proteinExistence type="predicted"/>
<feature type="domain" description="Ketoreductase (KR)" evidence="2">
    <location>
        <begin position="1"/>
        <end position="84"/>
    </location>
</feature>
<dbReference type="Gene3D" id="3.40.50.720">
    <property type="entry name" value="NAD(P)-binding Rossmann-like Domain"/>
    <property type="match status" value="1"/>
</dbReference>
<evidence type="ECO:0000259" key="2">
    <source>
        <dbReference type="Pfam" id="PF08659"/>
    </source>
</evidence>
<dbReference type="InterPro" id="IPR050091">
    <property type="entry name" value="PKS_NRPS_Biosynth_Enz"/>
</dbReference>
<dbReference type="PANTHER" id="PTHR43775:SF51">
    <property type="entry name" value="INACTIVE PHENOLPHTHIOCEROL SYNTHESIS POLYKETIDE SYNTHASE TYPE I PKS1-RELATED"/>
    <property type="match status" value="1"/>
</dbReference>
<protein>
    <recommendedName>
        <fullName evidence="2">Ketoreductase (KR) domain-containing protein</fullName>
    </recommendedName>
</protein>
<dbReference type="InterPro" id="IPR036291">
    <property type="entry name" value="NAD(P)-bd_dom_sf"/>
</dbReference>
<reference evidence="3 4" key="1">
    <citation type="submission" date="2020-07" db="EMBL/GenBank/DDBJ databases">
        <title>Mycobacterium kansasii (former subtype) with zoonotic potential isolated from diseased indoor pet cat, Japan.</title>
        <authorList>
            <person name="Fukano H."/>
            <person name="Terazono T."/>
            <person name="Hoshino Y."/>
        </authorList>
    </citation>
    <scope>NUCLEOTIDE SEQUENCE [LARGE SCALE GENOMIC DNA]</scope>
    <source>
        <strain evidence="3 4">Kuro-I</strain>
    </source>
</reference>
<name>A0A7G1IJ47_MYCKA</name>
<dbReference type="SUPFAM" id="SSF51735">
    <property type="entry name" value="NAD(P)-binding Rossmann-fold domains"/>
    <property type="match status" value="1"/>
</dbReference>
<evidence type="ECO:0000256" key="1">
    <source>
        <dbReference type="ARBA" id="ARBA00022679"/>
    </source>
</evidence>
<dbReference type="Proteomes" id="UP000516380">
    <property type="component" value="Chromosome"/>
</dbReference>
<keyword evidence="4" id="KW-1185">Reference proteome</keyword>
<organism evidence="3 4">
    <name type="scientific">Mycobacterium kansasii</name>
    <dbReference type="NCBI Taxonomy" id="1768"/>
    <lineage>
        <taxon>Bacteria</taxon>
        <taxon>Bacillati</taxon>
        <taxon>Actinomycetota</taxon>
        <taxon>Actinomycetes</taxon>
        <taxon>Mycobacteriales</taxon>
        <taxon>Mycobacteriaceae</taxon>
        <taxon>Mycobacterium</taxon>
    </lineage>
</organism>
<dbReference type="Pfam" id="PF08659">
    <property type="entry name" value="KR"/>
    <property type="match status" value="1"/>
</dbReference>
<dbReference type="InterPro" id="IPR013968">
    <property type="entry name" value="PKS_KR"/>
</dbReference>
<dbReference type="PANTHER" id="PTHR43775">
    <property type="entry name" value="FATTY ACID SYNTHASE"/>
    <property type="match status" value="1"/>
</dbReference>
<keyword evidence="1" id="KW-0808">Transferase</keyword>
<dbReference type="GO" id="GO:0004312">
    <property type="term" value="F:fatty acid synthase activity"/>
    <property type="evidence" value="ECO:0007669"/>
    <property type="project" value="TreeGrafter"/>
</dbReference>
<evidence type="ECO:0000313" key="4">
    <source>
        <dbReference type="Proteomes" id="UP000516380"/>
    </source>
</evidence>
<accession>A0A7G1IJ47</accession>
<dbReference type="AlphaFoldDB" id="A0A7G1IJ47"/>
<dbReference type="EMBL" id="AP023343">
    <property type="protein sequence ID" value="BCI88658.1"/>
    <property type="molecule type" value="Genomic_DNA"/>
</dbReference>
<sequence length="92" mass="9454">MITGGTGMAGAALARHVVSRHRVAHVMLVSRSGTRAQGISELAAEVRDAGAQVWVAACDVADRDAVAALLAQVPPRYPLRGCFMPPGSSTTG</sequence>